<feature type="region of interest" description="Disordered" evidence="2">
    <location>
        <begin position="283"/>
        <end position="319"/>
    </location>
</feature>
<dbReference type="GO" id="GO:0005684">
    <property type="term" value="C:U2-type spliceosomal complex"/>
    <property type="evidence" value="ECO:0007669"/>
    <property type="project" value="TreeGrafter"/>
</dbReference>
<name>A0AA88IIK8_ARTSF</name>
<evidence type="ECO:0000256" key="2">
    <source>
        <dbReference type="SAM" id="MobiDB-lite"/>
    </source>
</evidence>
<evidence type="ECO:0000313" key="4">
    <source>
        <dbReference type="Proteomes" id="UP001187531"/>
    </source>
</evidence>
<comment type="similarity">
    <text evidence="1">Belongs to the CWC16 family.</text>
</comment>
<organism evidence="3 4">
    <name type="scientific">Artemia franciscana</name>
    <name type="common">Brine shrimp</name>
    <name type="synonym">Artemia sanfranciscana</name>
    <dbReference type="NCBI Taxonomy" id="6661"/>
    <lineage>
        <taxon>Eukaryota</taxon>
        <taxon>Metazoa</taxon>
        <taxon>Ecdysozoa</taxon>
        <taxon>Arthropoda</taxon>
        <taxon>Crustacea</taxon>
        <taxon>Branchiopoda</taxon>
        <taxon>Anostraca</taxon>
        <taxon>Artemiidae</taxon>
        <taxon>Artemia</taxon>
    </lineage>
</organism>
<feature type="region of interest" description="Disordered" evidence="2">
    <location>
        <begin position="340"/>
        <end position="377"/>
    </location>
</feature>
<evidence type="ECO:0000256" key="1">
    <source>
        <dbReference type="ARBA" id="ARBA00005595"/>
    </source>
</evidence>
<keyword evidence="4" id="KW-1185">Reference proteome</keyword>
<dbReference type="PANTHER" id="PTHR12111">
    <property type="entry name" value="SPLICING FACTOR YJU2"/>
    <property type="match status" value="1"/>
</dbReference>
<dbReference type="PANTHER" id="PTHR12111:SF2">
    <property type="entry name" value="SPLICING FACTOR YJU2B-RELATED"/>
    <property type="match status" value="1"/>
</dbReference>
<comment type="caution">
    <text evidence="3">The sequence shown here is derived from an EMBL/GenBank/DDBJ whole genome shotgun (WGS) entry which is preliminary data.</text>
</comment>
<proteinExistence type="inferred from homology"/>
<evidence type="ECO:0000313" key="3">
    <source>
        <dbReference type="EMBL" id="KAK2722422.1"/>
    </source>
</evidence>
<dbReference type="InterPro" id="IPR007590">
    <property type="entry name" value="Saf4/Yju2"/>
</dbReference>
<gene>
    <name evidence="3" type="ORF">QYM36_002832</name>
</gene>
<dbReference type="AlphaFoldDB" id="A0AA88IIK8"/>
<dbReference type="Proteomes" id="UP001187531">
    <property type="component" value="Unassembled WGS sequence"/>
</dbReference>
<reference evidence="3" key="1">
    <citation type="submission" date="2023-07" db="EMBL/GenBank/DDBJ databases">
        <title>Chromosome-level genome assembly of Artemia franciscana.</title>
        <authorList>
            <person name="Jo E."/>
        </authorList>
    </citation>
    <scope>NUCLEOTIDE SEQUENCE</scope>
    <source>
        <tissue evidence="3">Whole body</tissue>
    </source>
</reference>
<sequence>MGERKGVNKYYPPDWTPDQGGINKYHGTHALRERARKLHMGILIIRFEMPYNIWCEGCKNHIGMGVRYNAEKKKIGMYYSTPVYQFRMKCHLCDNYFEIKTDPANLDYVIISGARRQERRWDPTTNEQVVPEDKAVSRKLASDAMFKLEHGAADTAKAKDSRPTIARLQAHQEVWKDDYAANRHLRDLMRDRKKTEKKLIAEDKELLNRGCLSINLLPKSDEDNRTAALLRLIPLQSPEEKRQQRQLALQSSSIFSHPRELASGSSSIKYIIKGKRNRELQQKGNDLKKAKNDDSFNSVQNPSDDESGESKNGLASGSCNEFFERNDVTSENTLRSLCQYDSSSSSLGSDEEVSGTNDGSCVVERSLPNPFSASPNL</sequence>
<protein>
    <recommendedName>
        <fullName evidence="5">Coiled-coil domain-containing protein 130</fullName>
    </recommendedName>
</protein>
<feature type="compositionally biased region" description="Basic and acidic residues" evidence="2">
    <location>
        <begin position="283"/>
        <end position="294"/>
    </location>
</feature>
<dbReference type="EMBL" id="JAVRJZ010000005">
    <property type="protein sequence ID" value="KAK2722422.1"/>
    <property type="molecule type" value="Genomic_DNA"/>
</dbReference>
<dbReference type="GO" id="GO:0000398">
    <property type="term" value="P:mRNA splicing, via spliceosome"/>
    <property type="evidence" value="ECO:0007669"/>
    <property type="project" value="InterPro"/>
</dbReference>
<dbReference type="Pfam" id="PF04502">
    <property type="entry name" value="Saf4_Yju2"/>
    <property type="match status" value="1"/>
</dbReference>
<accession>A0AA88IIK8</accession>
<evidence type="ECO:0008006" key="5">
    <source>
        <dbReference type="Google" id="ProtNLM"/>
    </source>
</evidence>
<dbReference type="GO" id="GO:0071014">
    <property type="term" value="C:post-mRNA release spliceosomal complex"/>
    <property type="evidence" value="ECO:0007669"/>
    <property type="project" value="TreeGrafter"/>
</dbReference>